<dbReference type="Pfam" id="PF13637">
    <property type="entry name" value="Ank_4"/>
    <property type="match status" value="1"/>
</dbReference>
<keyword evidence="4 6" id="KW-1133">Transmembrane helix</keyword>
<feature type="transmembrane region" description="Helical" evidence="6">
    <location>
        <begin position="529"/>
        <end position="550"/>
    </location>
</feature>
<feature type="transmembrane region" description="Helical" evidence="6">
    <location>
        <begin position="562"/>
        <end position="581"/>
    </location>
</feature>
<accession>A0ABR4NIX4</accession>
<keyword evidence="3 6" id="KW-0812">Transmembrane</keyword>
<feature type="transmembrane region" description="Helical" evidence="6">
    <location>
        <begin position="1007"/>
        <end position="1026"/>
    </location>
</feature>
<evidence type="ECO:0000256" key="3">
    <source>
        <dbReference type="ARBA" id="ARBA00022692"/>
    </source>
</evidence>
<feature type="transmembrane region" description="Helical" evidence="6">
    <location>
        <begin position="855"/>
        <end position="872"/>
    </location>
</feature>
<evidence type="ECO:0000313" key="8">
    <source>
        <dbReference type="Proteomes" id="UP001527925"/>
    </source>
</evidence>
<protein>
    <submittedName>
        <fullName evidence="7">Uncharacterized protein</fullName>
    </submittedName>
</protein>
<dbReference type="PANTHER" id="PTHR19432:SF35">
    <property type="entry name" value="SOLUTE CARRIER FAMILY 45 MEMBER 3 ISOFORM X1"/>
    <property type="match status" value="1"/>
</dbReference>
<comment type="caution">
    <text evidence="7">The sequence shown here is derived from an EMBL/GenBank/DDBJ whole genome shotgun (WGS) entry which is preliminary data.</text>
</comment>
<feature type="transmembrane region" description="Helical" evidence="6">
    <location>
        <begin position="747"/>
        <end position="765"/>
    </location>
</feature>
<dbReference type="SUPFAM" id="SSF48403">
    <property type="entry name" value="Ankyrin repeat"/>
    <property type="match status" value="1"/>
</dbReference>
<dbReference type="Pfam" id="PF13347">
    <property type="entry name" value="MFS_2"/>
    <property type="match status" value="1"/>
</dbReference>
<dbReference type="Proteomes" id="UP001527925">
    <property type="component" value="Unassembled WGS sequence"/>
</dbReference>
<evidence type="ECO:0000256" key="5">
    <source>
        <dbReference type="ARBA" id="ARBA00023136"/>
    </source>
</evidence>
<keyword evidence="8" id="KW-1185">Reference proteome</keyword>
<dbReference type="PANTHER" id="PTHR19432">
    <property type="entry name" value="SUGAR TRANSPORTER"/>
    <property type="match status" value="1"/>
</dbReference>
<dbReference type="SUPFAM" id="SSF103473">
    <property type="entry name" value="MFS general substrate transporter"/>
    <property type="match status" value="1"/>
</dbReference>
<reference evidence="7 8" key="1">
    <citation type="submission" date="2023-09" db="EMBL/GenBank/DDBJ databases">
        <title>Pangenome analysis of Batrachochytrium dendrobatidis and related Chytrids.</title>
        <authorList>
            <person name="Yacoub M.N."/>
            <person name="Stajich J.E."/>
            <person name="James T.Y."/>
        </authorList>
    </citation>
    <scope>NUCLEOTIDE SEQUENCE [LARGE SCALE GENOMIC DNA]</scope>
    <source>
        <strain evidence="7 8">JEL0888</strain>
    </source>
</reference>
<keyword evidence="5 6" id="KW-0472">Membrane</keyword>
<evidence type="ECO:0000256" key="2">
    <source>
        <dbReference type="ARBA" id="ARBA00022448"/>
    </source>
</evidence>
<evidence type="ECO:0000256" key="4">
    <source>
        <dbReference type="ARBA" id="ARBA00022989"/>
    </source>
</evidence>
<gene>
    <name evidence="7" type="ORF">HK105_201136</name>
</gene>
<keyword evidence="2" id="KW-0813">Transport</keyword>
<dbReference type="Gene3D" id="1.25.40.20">
    <property type="entry name" value="Ankyrin repeat-containing domain"/>
    <property type="match status" value="1"/>
</dbReference>
<evidence type="ECO:0000313" key="7">
    <source>
        <dbReference type="EMBL" id="KAL2919490.1"/>
    </source>
</evidence>
<organism evidence="7 8">
    <name type="scientific">Polyrhizophydium stewartii</name>
    <dbReference type="NCBI Taxonomy" id="2732419"/>
    <lineage>
        <taxon>Eukaryota</taxon>
        <taxon>Fungi</taxon>
        <taxon>Fungi incertae sedis</taxon>
        <taxon>Chytridiomycota</taxon>
        <taxon>Chytridiomycota incertae sedis</taxon>
        <taxon>Chytridiomycetes</taxon>
        <taxon>Rhizophydiales</taxon>
        <taxon>Rhizophydiales incertae sedis</taxon>
        <taxon>Polyrhizophydium</taxon>
    </lineage>
</organism>
<comment type="subcellular location">
    <subcellularLocation>
        <location evidence="1">Membrane</location>
        <topology evidence="1">Multi-pass membrane protein</topology>
    </subcellularLocation>
</comment>
<dbReference type="InterPro" id="IPR036259">
    <property type="entry name" value="MFS_trans_sf"/>
</dbReference>
<feature type="transmembrane region" description="Helical" evidence="6">
    <location>
        <begin position="785"/>
        <end position="807"/>
    </location>
</feature>
<name>A0ABR4NIX4_9FUNG</name>
<dbReference type="InterPro" id="IPR036770">
    <property type="entry name" value="Ankyrin_rpt-contain_sf"/>
</dbReference>
<sequence>MDGGPAGPAGTSASDPHLHADDDLVAQNASGVVARLAPGTHHAAADVAALKPEPAAAAPSATAERYHRTNAFRPWATNEWDRMPAEIQNKVLDAAGPFTKFLNGILLRAELRCLTVQQVEQLWQDAIDTEWQGDFEILPWIDITSASLRISRSVIDKIKHRFSSTQLETLYISNRWEDALDFGHPEFLAIVAATQGALWVLSRLIDERKAVLPSFKLVAAAAQHGHFDTVRFLHDRIHDERWPSVIGNLAAQSGNLELLVWLKQYHFRCFDETAYDGAAMSNHMHVVRWLSENITASCTRETLIIAAKRNNLEMLQFLHERPNVPFVGGMLVASDPHVIEWLDARRLLDIAETMDLIVGEGRADSYDWVMDRFGLQVSESNLAAVHASLHNGLLKHIYERGMAFTGRSAVFAVQFCNVDLINWAVQRDRGLIPMLVEATAKRGDPSLVEWWGVRHGVVFGQRELEEAISERNVWLAQHLLATDDVEWDLEAAREAASSLFDDYAFAWTVELAYGTPYLLSLGLARSLTALVWLAGPLSGLIVQPLIGAYCDTSTLKLGRRRPVMLVGGLLVALSIVLIAYAREIAESMVLRLDVDEAERAASAAQAHTWTIALAVLGFYTLDFSINAVQAACRALIVDIAPLHQQDAANAWGGRMIGFGNVLGYFVGYLDLPALAPFLGTTQIKALCGVAIVWFSATLAVTCIAVRERPFVAPPSHARRSWLAPLADIVQALGSLPRPIQSVCNVQFVGWLGWFPFLFYSTSWVAEKAGPGPTDAPTDQGTRAGSFALLVFALISVATGVVLPMVAGRSRQLASQAAGGVPAPAWRRLLRLPAIWSASFWLFAVLMMATAAASDVAAATVIVGATGVSWGITQWIPFTLMGECVSVYAGGGAADEAEDADAVEDAGDEEAAAAAVAGAAGPRDRGASAGLRAAAAAARRDGYQRVHGGDASERDGGGRRARRALRAGLVLGIHNIYIVLPQFASTAACAAAFAAAGAAGGRDAFGRVLRAGALASAAAAVLAARVVEARRQ</sequence>
<evidence type="ECO:0000256" key="1">
    <source>
        <dbReference type="ARBA" id="ARBA00004141"/>
    </source>
</evidence>
<dbReference type="Gene3D" id="1.20.1250.20">
    <property type="entry name" value="MFS general substrate transporter like domains"/>
    <property type="match status" value="1"/>
</dbReference>
<dbReference type="InterPro" id="IPR002110">
    <property type="entry name" value="Ankyrin_rpt"/>
</dbReference>
<feature type="transmembrane region" description="Helical" evidence="6">
    <location>
        <begin position="683"/>
        <end position="705"/>
    </location>
</feature>
<proteinExistence type="predicted"/>
<feature type="transmembrane region" description="Helical" evidence="6">
    <location>
        <begin position="828"/>
        <end position="849"/>
    </location>
</feature>
<feature type="transmembrane region" description="Helical" evidence="6">
    <location>
        <begin position="968"/>
        <end position="995"/>
    </location>
</feature>
<dbReference type="EMBL" id="JADGIZ020000003">
    <property type="protein sequence ID" value="KAL2919490.1"/>
    <property type="molecule type" value="Genomic_DNA"/>
</dbReference>
<evidence type="ECO:0000256" key="6">
    <source>
        <dbReference type="SAM" id="Phobius"/>
    </source>
</evidence>